<reference evidence="3" key="1">
    <citation type="submission" date="2020-11" db="EMBL/GenBank/DDBJ databases">
        <authorList>
            <consortium name="DOE Joint Genome Institute"/>
            <person name="Ahrendt S."/>
            <person name="Riley R."/>
            <person name="Andreopoulos W."/>
            <person name="Labutti K."/>
            <person name="Pangilinan J."/>
            <person name="Ruiz-Duenas F.J."/>
            <person name="Barrasa J.M."/>
            <person name="Sanchez-Garcia M."/>
            <person name="Camarero S."/>
            <person name="Miyauchi S."/>
            <person name="Serrano A."/>
            <person name="Linde D."/>
            <person name="Babiker R."/>
            <person name="Drula E."/>
            <person name="Ayuso-Fernandez I."/>
            <person name="Pacheco R."/>
            <person name="Padilla G."/>
            <person name="Ferreira P."/>
            <person name="Barriuso J."/>
            <person name="Kellner H."/>
            <person name="Castanera R."/>
            <person name="Alfaro M."/>
            <person name="Ramirez L."/>
            <person name="Pisabarro A.G."/>
            <person name="Kuo A."/>
            <person name="Tritt A."/>
            <person name="Lipzen A."/>
            <person name="He G."/>
            <person name="Yan M."/>
            <person name="Ng V."/>
            <person name="Cullen D."/>
            <person name="Martin F."/>
            <person name="Rosso M.-N."/>
            <person name="Henrissat B."/>
            <person name="Hibbett D."/>
            <person name="Martinez A.T."/>
            <person name="Grigoriev I.V."/>
        </authorList>
    </citation>
    <scope>NUCLEOTIDE SEQUENCE</scope>
    <source>
        <strain evidence="3">CBS 247.69</strain>
    </source>
</reference>
<comment type="similarity">
    <text evidence="1">Belongs to the glycosyltransferase 15 family.</text>
</comment>
<accession>A0A9P6CMF0</accession>
<dbReference type="EMBL" id="MU150244">
    <property type="protein sequence ID" value="KAF9465879.1"/>
    <property type="molecule type" value="Genomic_DNA"/>
</dbReference>
<dbReference type="GO" id="GO:0000026">
    <property type="term" value="F:alpha-1,2-mannosyltransferase activity"/>
    <property type="evidence" value="ECO:0007669"/>
    <property type="project" value="TreeGrafter"/>
</dbReference>
<dbReference type="InterPro" id="IPR029044">
    <property type="entry name" value="Nucleotide-diphossugar_trans"/>
</dbReference>
<dbReference type="PANTHER" id="PTHR31121:SF6">
    <property type="entry name" value="ALPHA-1,2 MANNOSYLTRANSFERASE KTR1"/>
    <property type="match status" value="1"/>
</dbReference>
<dbReference type="PANTHER" id="PTHR31121">
    <property type="entry name" value="ALPHA-1,2 MANNOSYLTRANSFERASE KTR1"/>
    <property type="match status" value="1"/>
</dbReference>
<name>A0A9P6CMF0_9AGAR</name>
<dbReference type="OrthoDB" id="439943at2759"/>
<dbReference type="GO" id="GO:0006487">
    <property type="term" value="P:protein N-linked glycosylation"/>
    <property type="evidence" value="ECO:0007669"/>
    <property type="project" value="TreeGrafter"/>
</dbReference>
<gene>
    <name evidence="3" type="ORF">BDZ94DRAFT_1306616</name>
</gene>
<dbReference type="GO" id="GO:0000032">
    <property type="term" value="P:cell wall mannoprotein biosynthetic process"/>
    <property type="evidence" value="ECO:0007669"/>
    <property type="project" value="TreeGrafter"/>
</dbReference>
<keyword evidence="4" id="KW-1185">Reference proteome</keyword>
<evidence type="ECO:0000256" key="2">
    <source>
        <dbReference type="ARBA" id="ARBA00022679"/>
    </source>
</evidence>
<dbReference type="GO" id="GO:0006493">
    <property type="term" value="P:protein O-linked glycosylation"/>
    <property type="evidence" value="ECO:0007669"/>
    <property type="project" value="TreeGrafter"/>
</dbReference>
<comment type="caution">
    <text evidence="3">The sequence shown here is derived from an EMBL/GenBank/DDBJ whole genome shotgun (WGS) entry which is preliminary data.</text>
</comment>
<proteinExistence type="inferred from homology"/>
<evidence type="ECO:0000313" key="3">
    <source>
        <dbReference type="EMBL" id="KAF9465879.1"/>
    </source>
</evidence>
<organism evidence="3 4">
    <name type="scientific">Collybia nuda</name>
    <dbReference type="NCBI Taxonomy" id="64659"/>
    <lineage>
        <taxon>Eukaryota</taxon>
        <taxon>Fungi</taxon>
        <taxon>Dikarya</taxon>
        <taxon>Basidiomycota</taxon>
        <taxon>Agaricomycotina</taxon>
        <taxon>Agaricomycetes</taxon>
        <taxon>Agaricomycetidae</taxon>
        <taxon>Agaricales</taxon>
        <taxon>Tricholomatineae</taxon>
        <taxon>Clitocybaceae</taxon>
        <taxon>Collybia</taxon>
    </lineage>
</organism>
<dbReference type="Gene3D" id="3.90.550.10">
    <property type="entry name" value="Spore Coat Polysaccharide Biosynthesis Protein SpsA, Chain A"/>
    <property type="match status" value="1"/>
</dbReference>
<keyword evidence="2 3" id="KW-0808">Transferase</keyword>
<dbReference type="InterPro" id="IPR002685">
    <property type="entry name" value="Glyco_trans_15"/>
</dbReference>
<protein>
    <submittedName>
        <fullName evidence="3">Nucleotide-diphospho-sugar transferase</fullName>
    </submittedName>
</protein>
<dbReference type="GO" id="GO:0016020">
    <property type="term" value="C:membrane"/>
    <property type="evidence" value="ECO:0007669"/>
    <property type="project" value="InterPro"/>
</dbReference>
<dbReference type="GO" id="GO:0005794">
    <property type="term" value="C:Golgi apparatus"/>
    <property type="evidence" value="ECO:0007669"/>
    <property type="project" value="TreeGrafter"/>
</dbReference>
<dbReference type="AlphaFoldDB" id="A0A9P6CMF0"/>
<sequence>MPSRFHLLLFTGLAFVLISLFFLPFSRSTGNIDLSSPISYDKESHRPNGVIFILVSPKRITQALMALYNVEDRFNRRLKYPYVLFTAADEADAITAEIREKVDYITEKRATFAIVQPEAWGIPAGLDKSLVDESIHKIGFTIGYRSMCRFYSGFFWRHPALAQYEWLWRLDSDIEFHCDIPYDPIERVIEQKGLYGFVQASLDASWVQPTLASNVSRFLASHASSLPPDANHEFVWKGPEGAAKALMGSAGSDDWSGMTFYNNFEISHRSVWESGVYTKFFEALDNAGGFFYERWGDAPVHSYGLAMTLRKDQVVHLGDLGYQHQKWPYECPIKLERCACINDEAALSTSPPPPLDPKVNH</sequence>
<dbReference type="Pfam" id="PF01793">
    <property type="entry name" value="Glyco_transf_15"/>
    <property type="match status" value="1"/>
</dbReference>
<dbReference type="Proteomes" id="UP000807353">
    <property type="component" value="Unassembled WGS sequence"/>
</dbReference>
<evidence type="ECO:0000256" key="1">
    <source>
        <dbReference type="ARBA" id="ARBA00007677"/>
    </source>
</evidence>
<dbReference type="SUPFAM" id="SSF53448">
    <property type="entry name" value="Nucleotide-diphospho-sugar transferases"/>
    <property type="match status" value="1"/>
</dbReference>
<evidence type="ECO:0000313" key="4">
    <source>
        <dbReference type="Proteomes" id="UP000807353"/>
    </source>
</evidence>